<keyword evidence="2" id="KW-1185">Reference proteome</keyword>
<protein>
    <recommendedName>
        <fullName evidence="3">DUF4065 domain-containing protein</fullName>
    </recommendedName>
</protein>
<reference evidence="1 2" key="1">
    <citation type="submission" date="2020-12" db="EMBL/GenBank/DDBJ databases">
        <title>Genomic analysis of Staphylococcus felis from a cat with skin infection.</title>
        <authorList>
            <person name="Aslantas O."/>
            <person name="Keskin O."/>
            <person name="Buyukaltay K."/>
            <person name="Gullu Yucetepe A."/>
        </authorList>
    </citation>
    <scope>NUCLEOTIDE SEQUENCE [LARGE SCALE GENOMIC DNA]</scope>
    <source>
        <strain evidence="1 2">HARRANVET</strain>
    </source>
</reference>
<organism evidence="1 2">
    <name type="scientific">Staphylococcus felis</name>
    <dbReference type="NCBI Taxonomy" id="46127"/>
    <lineage>
        <taxon>Bacteria</taxon>
        <taxon>Bacillati</taxon>
        <taxon>Bacillota</taxon>
        <taxon>Bacilli</taxon>
        <taxon>Bacillales</taxon>
        <taxon>Staphylococcaceae</taxon>
        <taxon>Staphylococcus</taxon>
    </lineage>
</organism>
<accession>A0ABS0QRH8</accession>
<evidence type="ECO:0000313" key="1">
    <source>
        <dbReference type="EMBL" id="MBH9581238.1"/>
    </source>
</evidence>
<evidence type="ECO:0008006" key="3">
    <source>
        <dbReference type="Google" id="ProtNLM"/>
    </source>
</evidence>
<evidence type="ECO:0000313" key="2">
    <source>
        <dbReference type="Proteomes" id="UP000597038"/>
    </source>
</evidence>
<dbReference type="Proteomes" id="UP000597038">
    <property type="component" value="Unassembled WGS sequence"/>
</dbReference>
<name>A0ABS0QRH8_9STAP</name>
<dbReference type="EMBL" id="JAEDAQ010000011">
    <property type="protein sequence ID" value="MBH9581238.1"/>
    <property type="molecule type" value="Genomic_DNA"/>
</dbReference>
<proteinExistence type="predicted"/>
<sequence length="146" mass="17310">MWNLVNHILAVADNENMNITNLQLQKILYFSFKNLIRDDVIQQNELRDMYEESGPFLVWRYGPVNEEIYNKFCKYGSTPILERGEINIQFNGLNQNIIRMLEQNPFDLVEESHQSQIWQANEDKIKYGRSTISYQFEDIINEAEAV</sequence>
<comment type="caution">
    <text evidence="1">The sequence shown here is derived from an EMBL/GenBank/DDBJ whole genome shotgun (WGS) entry which is preliminary data.</text>
</comment>
<dbReference type="RefSeq" id="WP_198092749.1">
    <property type="nucleotide sequence ID" value="NZ_JAEDAQ010000011.1"/>
</dbReference>
<gene>
    <name evidence="1" type="ORF">I9026_07605</name>
</gene>